<organism evidence="2 3">
    <name type="scientific">Pseudoleptotrichia goodfellowii</name>
    <dbReference type="NCBI Taxonomy" id="157692"/>
    <lineage>
        <taxon>Bacteria</taxon>
        <taxon>Fusobacteriati</taxon>
        <taxon>Fusobacteriota</taxon>
        <taxon>Fusobacteriia</taxon>
        <taxon>Fusobacteriales</taxon>
        <taxon>Leptotrichiaceae</taxon>
        <taxon>Pseudoleptotrichia</taxon>
    </lineage>
</organism>
<protein>
    <submittedName>
        <fullName evidence="2">Small multi-drug export</fullName>
    </submittedName>
</protein>
<dbReference type="KEGG" id="lgo:JCM16774_2167"/>
<feature type="transmembrane region" description="Helical" evidence="1">
    <location>
        <begin position="109"/>
        <end position="137"/>
    </location>
</feature>
<keyword evidence="1" id="KW-0812">Transmembrane</keyword>
<dbReference type="STRING" id="714315.GCA_000516535_02162"/>
<keyword evidence="1" id="KW-0472">Membrane</keyword>
<dbReference type="PANTHER" id="PTHR36007:SF2">
    <property type="entry name" value="TRANSPORT PROTEIN-RELATED"/>
    <property type="match status" value="1"/>
</dbReference>
<dbReference type="RefSeq" id="WP_026738297.1">
    <property type="nucleotide sequence ID" value="NZ_AP019822.1"/>
</dbReference>
<dbReference type="EMBL" id="AP019822">
    <property type="protein sequence ID" value="BBM37208.1"/>
    <property type="molecule type" value="Genomic_DNA"/>
</dbReference>
<accession>A0A510JD35</accession>
<sequence>MKKLAQSIVAFIVGIFGMNAGKIIGIFLISMLPVIELRGSIPVGFSQGLPWYTNMITSIVGNMLPVPFILLFVVKVFEFMKKHNIMVKFIEKLEKRALSRSESVANKEFLGLMLFVAVPFPGTGAWTGALIAALLKLNPKKSFFTILLGVILAAAVVTLGVYGVFGFLKNMI</sequence>
<proteinExistence type="predicted"/>
<dbReference type="AlphaFoldDB" id="A0A510JD35"/>
<reference evidence="2 3" key="1">
    <citation type="submission" date="2019-07" db="EMBL/GenBank/DDBJ databases">
        <title>Complete Genome Sequence of Leptotrichia goodfellowii Strain JCM 16774.</title>
        <authorList>
            <person name="Watanabe S."/>
            <person name="Cui L."/>
        </authorList>
    </citation>
    <scope>NUCLEOTIDE SEQUENCE [LARGE SCALE GENOMIC DNA]</scope>
    <source>
        <strain evidence="2 3">JCM16774</strain>
    </source>
</reference>
<keyword evidence="1" id="KW-1133">Transmembrane helix</keyword>
<dbReference type="InterPro" id="IPR009577">
    <property type="entry name" value="Sm_multidrug_ex"/>
</dbReference>
<feature type="transmembrane region" description="Helical" evidence="1">
    <location>
        <begin position="55"/>
        <end position="77"/>
    </location>
</feature>
<gene>
    <name evidence="2" type="ORF">JCM16774_2167</name>
</gene>
<name>A0A510JD35_9FUSO</name>
<evidence type="ECO:0000313" key="3">
    <source>
        <dbReference type="Proteomes" id="UP000321606"/>
    </source>
</evidence>
<feature type="transmembrane region" description="Helical" evidence="1">
    <location>
        <begin position="7"/>
        <end position="35"/>
    </location>
</feature>
<feature type="transmembrane region" description="Helical" evidence="1">
    <location>
        <begin position="143"/>
        <end position="168"/>
    </location>
</feature>
<evidence type="ECO:0000256" key="1">
    <source>
        <dbReference type="SAM" id="Phobius"/>
    </source>
</evidence>
<dbReference type="PANTHER" id="PTHR36007">
    <property type="entry name" value="TRANSPORT PROTEIN-RELATED"/>
    <property type="match status" value="1"/>
</dbReference>
<dbReference type="Pfam" id="PF06695">
    <property type="entry name" value="Sm_multidrug_ex"/>
    <property type="match status" value="1"/>
</dbReference>
<dbReference type="Proteomes" id="UP000321606">
    <property type="component" value="Chromosome"/>
</dbReference>
<dbReference type="OrthoDB" id="360192at2"/>
<evidence type="ECO:0000313" key="2">
    <source>
        <dbReference type="EMBL" id="BBM37208.1"/>
    </source>
</evidence>